<evidence type="ECO:0000256" key="13">
    <source>
        <dbReference type="SAM" id="MobiDB-lite"/>
    </source>
</evidence>
<keyword evidence="12" id="KW-0175">Coiled coil</keyword>
<dbReference type="FunFam" id="3.30.160.60:FF:000931">
    <property type="entry name" value="zinc finger protein 697"/>
    <property type="match status" value="1"/>
</dbReference>
<dbReference type="AlphaFoldDB" id="A0A7F5RGW9"/>
<dbReference type="FunFam" id="3.30.160.60:FF:001480">
    <property type="entry name" value="Si:cabz01071911.3"/>
    <property type="match status" value="1"/>
</dbReference>
<dbReference type="PANTHER" id="PTHR19818:SF139">
    <property type="entry name" value="PAIR-RULE PROTEIN ODD-PAIRED"/>
    <property type="match status" value="1"/>
</dbReference>
<keyword evidence="15" id="KW-1185">Reference proteome</keyword>
<evidence type="ECO:0000256" key="11">
    <source>
        <dbReference type="PROSITE-ProRule" id="PRU00042"/>
    </source>
</evidence>
<feature type="domain" description="C2H2-type" evidence="14">
    <location>
        <begin position="269"/>
        <end position="296"/>
    </location>
</feature>
<feature type="domain" description="C2H2-type" evidence="14">
    <location>
        <begin position="128"/>
        <end position="156"/>
    </location>
</feature>
<dbReference type="GO" id="GO:0042802">
    <property type="term" value="F:identical protein binding"/>
    <property type="evidence" value="ECO:0007669"/>
    <property type="project" value="UniProtKB-ARBA"/>
</dbReference>
<dbReference type="GO" id="GO:0005694">
    <property type="term" value="C:chromosome"/>
    <property type="evidence" value="ECO:0007669"/>
    <property type="project" value="UniProtKB-ARBA"/>
</dbReference>
<dbReference type="InterPro" id="IPR036236">
    <property type="entry name" value="Znf_C2H2_sf"/>
</dbReference>
<dbReference type="InterPro" id="IPR013087">
    <property type="entry name" value="Znf_C2H2_type"/>
</dbReference>
<keyword evidence="7" id="KW-0805">Transcription regulation</keyword>
<protein>
    <submittedName>
        <fullName evidence="16">Zinc finger protein 436-like</fullName>
    </submittedName>
</protein>
<dbReference type="GO" id="GO:0045944">
    <property type="term" value="P:positive regulation of transcription by RNA polymerase II"/>
    <property type="evidence" value="ECO:0007669"/>
    <property type="project" value="UniProtKB-ARBA"/>
</dbReference>
<evidence type="ECO:0000256" key="4">
    <source>
        <dbReference type="ARBA" id="ARBA00022737"/>
    </source>
</evidence>
<keyword evidence="9" id="KW-0804">Transcription</keyword>
<evidence type="ECO:0000313" key="16">
    <source>
        <dbReference type="RefSeq" id="XP_025835234.1"/>
    </source>
</evidence>
<dbReference type="Pfam" id="PF00096">
    <property type="entry name" value="zf-C2H2"/>
    <property type="match status" value="6"/>
</dbReference>
<keyword evidence="4" id="KW-0677">Repeat</keyword>
<dbReference type="SUPFAM" id="SSF57667">
    <property type="entry name" value="beta-beta-alpha zinc fingers"/>
    <property type="match status" value="5"/>
</dbReference>
<comment type="similarity">
    <text evidence="2">Belongs to the krueppel C2H2-type zinc-finger protein family.</text>
</comment>
<sequence length="592" mass="68638">MRNTFKNEVSRRRKKHECEICGKEFLYYGRYENHKSLHENGKFQCNSCIFRASNKISIERHHKVTGHNGLSQLQCESFKEEPQQDIINVEQETDDTNTPQSNSTDTVGLKECSEDSKEDSPQDASSKNSCEVCKKIFNHPSSLIYHREAEHNNGQRFVCIKCDKSFKHKQLLQRHQLVHSEERPYRCKQCDASFKTRANLINHMPIHTGEKKYFCSQCGQTFAHKTSLTLHIRWHSGQKPFQCDICLKSFSQKGNLAEHKRIHTGEKPYNCEHCNRKFTTSSQYKLHMKRHSGERPWRCEFCPKTFLHRDTWKCHTRRHKNEKPYQCEQCLKGFTEQCALKKHERLHTGEKPYVCEFCNRGFADCSNLAKHKRIHENEPNLIETPEIKVLTSSKDDENDIFYVTLDPNSSEIQSPSLVQIMEQLDTKNNENDEAHAKINNISTLSTKNNAVIQQIIDQEGNTMSVALPDGQMLRVVTTMENGEQNFKGLTNDGSLIPLNVNFEDERTIFGNEQMNVTLDEKENEFEEWTNKKKDDSKVATIPLIQFLDSDIQILPGQKMENNLQLLVEGQNVCFVTAYNSDDPTNSQYLAMA</sequence>
<feature type="domain" description="C2H2-type" evidence="14">
    <location>
        <begin position="241"/>
        <end position="268"/>
    </location>
</feature>
<feature type="region of interest" description="Disordered" evidence="13">
    <location>
        <begin position="90"/>
        <end position="126"/>
    </location>
</feature>
<feature type="compositionally biased region" description="Polar residues" evidence="13">
    <location>
        <begin position="96"/>
        <end position="106"/>
    </location>
</feature>
<dbReference type="PROSITE" id="PS50157">
    <property type="entry name" value="ZINC_FINGER_C2H2_2"/>
    <property type="match status" value="10"/>
</dbReference>
<name>A0A7F5RGW9_AGRPL</name>
<dbReference type="Proteomes" id="UP000192223">
    <property type="component" value="Unplaced"/>
</dbReference>
<dbReference type="GO" id="GO:0000978">
    <property type="term" value="F:RNA polymerase II cis-regulatory region sequence-specific DNA binding"/>
    <property type="evidence" value="ECO:0007669"/>
    <property type="project" value="TreeGrafter"/>
</dbReference>
<dbReference type="GO" id="GO:0005634">
    <property type="term" value="C:nucleus"/>
    <property type="evidence" value="ECO:0007669"/>
    <property type="project" value="UniProtKB-SubCell"/>
</dbReference>
<dbReference type="FunFam" id="3.30.160.60:FF:002343">
    <property type="entry name" value="Zinc finger protein 33A"/>
    <property type="match status" value="1"/>
</dbReference>
<dbReference type="GeneID" id="112905966"/>
<dbReference type="OrthoDB" id="427030at2759"/>
<feature type="domain" description="C2H2-type" evidence="14">
    <location>
        <begin position="353"/>
        <end position="380"/>
    </location>
</feature>
<feature type="domain" description="C2H2-type" evidence="14">
    <location>
        <begin position="297"/>
        <end position="324"/>
    </location>
</feature>
<dbReference type="GO" id="GO:0000981">
    <property type="term" value="F:DNA-binding transcription factor activity, RNA polymerase II-specific"/>
    <property type="evidence" value="ECO:0007669"/>
    <property type="project" value="TreeGrafter"/>
</dbReference>
<keyword evidence="8" id="KW-0238">DNA-binding</keyword>
<reference evidence="16" key="1">
    <citation type="submission" date="2025-08" db="UniProtKB">
        <authorList>
            <consortium name="RefSeq"/>
        </authorList>
    </citation>
    <scope>IDENTIFICATION</scope>
    <source>
        <tissue evidence="16">Entire body</tissue>
    </source>
</reference>
<dbReference type="FunFam" id="3.30.160.60:FF:001498">
    <property type="entry name" value="Zinc finger protein 404"/>
    <property type="match status" value="1"/>
</dbReference>
<evidence type="ECO:0000256" key="9">
    <source>
        <dbReference type="ARBA" id="ARBA00023163"/>
    </source>
</evidence>
<evidence type="ECO:0000256" key="12">
    <source>
        <dbReference type="SAM" id="Coils"/>
    </source>
</evidence>
<feature type="compositionally biased region" description="Basic and acidic residues" evidence="13">
    <location>
        <begin position="111"/>
        <end position="120"/>
    </location>
</feature>
<proteinExistence type="inferred from homology"/>
<evidence type="ECO:0000256" key="7">
    <source>
        <dbReference type="ARBA" id="ARBA00023015"/>
    </source>
</evidence>
<evidence type="ECO:0000256" key="1">
    <source>
        <dbReference type="ARBA" id="ARBA00004123"/>
    </source>
</evidence>
<evidence type="ECO:0000259" key="14">
    <source>
        <dbReference type="PROSITE" id="PS50157"/>
    </source>
</evidence>
<dbReference type="GO" id="GO:0008270">
    <property type="term" value="F:zinc ion binding"/>
    <property type="evidence" value="ECO:0007669"/>
    <property type="project" value="UniProtKB-KW"/>
</dbReference>
<accession>A0A7F5RGW9</accession>
<evidence type="ECO:0000256" key="10">
    <source>
        <dbReference type="ARBA" id="ARBA00023242"/>
    </source>
</evidence>
<dbReference type="PANTHER" id="PTHR19818">
    <property type="entry name" value="ZINC FINGER PROTEIN ZIC AND GLI"/>
    <property type="match status" value="1"/>
</dbReference>
<comment type="subcellular location">
    <subcellularLocation>
        <location evidence="1">Nucleus</location>
    </subcellularLocation>
</comment>
<evidence type="ECO:0000256" key="6">
    <source>
        <dbReference type="ARBA" id="ARBA00022833"/>
    </source>
</evidence>
<dbReference type="RefSeq" id="XP_025835234.1">
    <property type="nucleotide sequence ID" value="XM_025979449.1"/>
</dbReference>
<dbReference type="PROSITE" id="PS00028">
    <property type="entry name" value="ZINC_FINGER_C2H2_1"/>
    <property type="match status" value="10"/>
</dbReference>
<dbReference type="InterPro" id="IPR050329">
    <property type="entry name" value="GLI_C2H2-zinc-finger"/>
</dbReference>
<evidence type="ECO:0000313" key="15">
    <source>
        <dbReference type="Proteomes" id="UP000192223"/>
    </source>
</evidence>
<feature type="domain" description="C2H2-type" evidence="14">
    <location>
        <begin position="325"/>
        <end position="352"/>
    </location>
</feature>
<feature type="coiled-coil region" evidence="12">
    <location>
        <begin position="511"/>
        <end position="538"/>
    </location>
</feature>
<dbReference type="Pfam" id="PF12874">
    <property type="entry name" value="zf-met"/>
    <property type="match status" value="1"/>
</dbReference>
<dbReference type="SMART" id="SM00355">
    <property type="entry name" value="ZnF_C2H2"/>
    <property type="match status" value="11"/>
</dbReference>
<keyword evidence="5 11" id="KW-0863">Zinc-finger</keyword>
<dbReference type="InParanoid" id="A0A7F5RGW9"/>
<evidence type="ECO:0000256" key="5">
    <source>
        <dbReference type="ARBA" id="ARBA00022771"/>
    </source>
</evidence>
<evidence type="ECO:0000256" key="2">
    <source>
        <dbReference type="ARBA" id="ARBA00006991"/>
    </source>
</evidence>
<evidence type="ECO:0000256" key="3">
    <source>
        <dbReference type="ARBA" id="ARBA00022723"/>
    </source>
</evidence>
<dbReference type="Gene3D" id="3.30.160.60">
    <property type="entry name" value="Classic Zinc Finger"/>
    <property type="match status" value="9"/>
</dbReference>
<gene>
    <name evidence="16" type="primary">LOC112905966</name>
</gene>
<dbReference type="FunFam" id="3.30.160.60:FF:001732">
    <property type="entry name" value="Zgc:162936"/>
    <property type="match status" value="1"/>
</dbReference>
<keyword evidence="3" id="KW-0479">Metal-binding</keyword>
<organism evidence="15 16">
    <name type="scientific">Agrilus planipennis</name>
    <name type="common">Emerald ash borer</name>
    <name type="synonym">Agrilus marcopoli</name>
    <dbReference type="NCBI Taxonomy" id="224129"/>
    <lineage>
        <taxon>Eukaryota</taxon>
        <taxon>Metazoa</taxon>
        <taxon>Ecdysozoa</taxon>
        <taxon>Arthropoda</taxon>
        <taxon>Hexapoda</taxon>
        <taxon>Insecta</taxon>
        <taxon>Pterygota</taxon>
        <taxon>Neoptera</taxon>
        <taxon>Endopterygota</taxon>
        <taxon>Coleoptera</taxon>
        <taxon>Polyphaga</taxon>
        <taxon>Elateriformia</taxon>
        <taxon>Buprestoidea</taxon>
        <taxon>Buprestidae</taxon>
        <taxon>Agrilinae</taxon>
        <taxon>Agrilus</taxon>
    </lineage>
</organism>
<dbReference type="KEGG" id="apln:112905966"/>
<feature type="domain" description="C2H2-type" evidence="14">
    <location>
        <begin position="16"/>
        <end position="43"/>
    </location>
</feature>
<keyword evidence="10" id="KW-0539">Nucleus</keyword>
<evidence type="ECO:0000256" key="8">
    <source>
        <dbReference type="ARBA" id="ARBA00023125"/>
    </source>
</evidence>
<feature type="domain" description="C2H2-type" evidence="14">
    <location>
        <begin position="185"/>
        <end position="212"/>
    </location>
</feature>
<feature type="domain" description="C2H2-type" evidence="14">
    <location>
        <begin position="157"/>
        <end position="184"/>
    </location>
</feature>
<dbReference type="FunFam" id="3.30.160.60:FF:000508">
    <property type="entry name" value="Myeloid zinc finger 1"/>
    <property type="match status" value="1"/>
</dbReference>
<feature type="domain" description="C2H2-type" evidence="14">
    <location>
        <begin position="213"/>
        <end position="240"/>
    </location>
</feature>
<keyword evidence="6" id="KW-0862">Zinc</keyword>